<evidence type="ECO:0000256" key="3">
    <source>
        <dbReference type="ARBA" id="ARBA00022670"/>
    </source>
</evidence>
<feature type="transmembrane region" description="Helical" evidence="8">
    <location>
        <begin position="47"/>
        <end position="64"/>
    </location>
</feature>
<dbReference type="GO" id="GO:0008233">
    <property type="term" value="F:peptidase activity"/>
    <property type="evidence" value="ECO:0007669"/>
    <property type="project" value="UniProtKB-KW"/>
</dbReference>
<keyword evidence="4 8" id="KW-0812">Transmembrane</keyword>
<accession>A0A1H4CBR8</accession>
<dbReference type="Pfam" id="PF11984">
    <property type="entry name" value="DUF3485"/>
    <property type="match status" value="1"/>
</dbReference>
<dbReference type="NCBIfam" id="TIGR03109">
    <property type="entry name" value="exosort_XrtA"/>
    <property type="match status" value="1"/>
</dbReference>
<dbReference type="InterPro" id="IPR017540">
    <property type="entry name" value="Exosortase-1"/>
</dbReference>
<sequence length="487" mass="55297">MYQQVQTPASSSRSHLIISLAVFFSGYLMVFWPSLARMEGIWRHSETYMHAYLILPISLWLIWRQRERLAGLPMQSTLWPALFATPFAMAWLLAYAVDVNFVSQFAAIFFLQLMIWSLLGHQILRIIWFPVVFLVFLVPFGEAANPILQQVTADMVVHFLRLVDFPIYREGLYIYTPAAVFEVAVACSGLNFLLTSLVLSCLYSYLHYSRWYKAVAFIALTLVLSIIANGIRAFLLVVIGEKSNMAYGFGADHYYYGWLVFFLVIMLAFWLGAKFADDDAPAATENKVPEQRTVPISKTTLVCLALTLLLAGSISRNIADTPTPEQPAQLEQHNQDIAGQSNWGIQFYDGLSRDHWLTEHSVELFMASYAHRQEHGDMITWHNTLYQPEQWSITAQHHTGSLLNGYGILQLVNTRGQQRAVLYWYQMGEHKTSNRVAMKLLQLAALLRGDDTPGYVFAASVTGDQSIEDIRQQLLAAKQQHLVDLAP</sequence>
<evidence type="ECO:0000256" key="1">
    <source>
        <dbReference type="ARBA" id="ARBA00004651"/>
    </source>
</evidence>
<organism evidence="10 11">
    <name type="scientific">Alkalimonas amylolytica</name>
    <dbReference type="NCBI Taxonomy" id="152573"/>
    <lineage>
        <taxon>Bacteria</taxon>
        <taxon>Pseudomonadati</taxon>
        <taxon>Pseudomonadota</taxon>
        <taxon>Gammaproteobacteria</taxon>
        <taxon>Alkalimonas</taxon>
    </lineage>
</organism>
<feature type="transmembrane region" description="Helical" evidence="8">
    <location>
        <begin position="214"/>
        <end position="235"/>
    </location>
</feature>
<reference evidence="10 11" key="1">
    <citation type="submission" date="2016-10" db="EMBL/GenBank/DDBJ databases">
        <authorList>
            <person name="de Groot N.N."/>
        </authorList>
    </citation>
    <scope>NUCLEOTIDE SEQUENCE [LARGE SCALE GENOMIC DNA]</scope>
    <source>
        <strain evidence="10 11">CGMCC 1.3430</strain>
    </source>
</reference>
<evidence type="ECO:0000256" key="8">
    <source>
        <dbReference type="SAM" id="Phobius"/>
    </source>
</evidence>
<dbReference type="Pfam" id="PF09721">
    <property type="entry name" value="Exosortase_EpsH"/>
    <property type="match status" value="1"/>
</dbReference>
<dbReference type="EMBL" id="FNRM01000004">
    <property type="protein sequence ID" value="SEA57739.1"/>
    <property type="molecule type" value="Genomic_DNA"/>
</dbReference>
<keyword evidence="11" id="KW-1185">Reference proteome</keyword>
<dbReference type="RefSeq" id="WP_171907584.1">
    <property type="nucleotide sequence ID" value="NZ_FNRM01000004.1"/>
</dbReference>
<evidence type="ECO:0000256" key="2">
    <source>
        <dbReference type="ARBA" id="ARBA00022475"/>
    </source>
</evidence>
<evidence type="ECO:0000256" key="7">
    <source>
        <dbReference type="ARBA" id="ARBA00023136"/>
    </source>
</evidence>
<dbReference type="NCBIfam" id="TIGR02602">
    <property type="entry name" value="8TM_EpsH"/>
    <property type="match status" value="1"/>
</dbReference>
<feature type="transmembrane region" description="Helical" evidence="8">
    <location>
        <begin position="76"/>
        <end position="95"/>
    </location>
</feature>
<dbReference type="GO" id="GO:0006508">
    <property type="term" value="P:proteolysis"/>
    <property type="evidence" value="ECO:0007669"/>
    <property type="project" value="UniProtKB-KW"/>
</dbReference>
<gene>
    <name evidence="10" type="ORF">SAMN04488051_10478</name>
</gene>
<name>A0A1H4CBR8_ALKAM</name>
<dbReference type="InterPro" id="IPR026392">
    <property type="entry name" value="Exo/Archaeosortase_dom"/>
</dbReference>
<feature type="domain" description="Methanolan biosynthesis EpsI" evidence="9">
    <location>
        <begin position="348"/>
        <end position="474"/>
    </location>
</feature>
<proteinExistence type="predicted"/>
<dbReference type="InterPro" id="IPR019127">
    <property type="entry name" value="Exosortase"/>
</dbReference>
<dbReference type="Proteomes" id="UP000198773">
    <property type="component" value="Unassembled WGS sequence"/>
</dbReference>
<keyword evidence="6 8" id="KW-1133">Transmembrane helix</keyword>
<dbReference type="InterPro" id="IPR014263">
    <property type="entry name" value="Methanolan_biosynth_EpsI"/>
</dbReference>
<protein>
    <submittedName>
        <fullName evidence="10">Exosortase A</fullName>
    </submittedName>
</protein>
<feature type="transmembrane region" description="Helical" evidence="8">
    <location>
        <begin position="255"/>
        <end position="273"/>
    </location>
</feature>
<dbReference type="STRING" id="152573.SAMN04488051_10478"/>
<evidence type="ECO:0000259" key="9">
    <source>
        <dbReference type="Pfam" id="PF11984"/>
    </source>
</evidence>
<keyword evidence="2" id="KW-1003">Cell membrane</keyword>
<dbReference type="NCBIfam" id="TIGR04178">
    <property type="entry name" value="exo_archaeo"/>
    <property type="match status" value="1"/>
</dbReference>
<keyword evidence="3" id="KW-0645">Protease</keyword>
<evidence type="ECO:0000313" key="11">
    <source>
        <dbReference type="Proteomes" id="UP000198773"/>
    </source>
</evidence>
<feature type="transmembrane region" description="Helical" evidence="8">
    <location>
        <begin position="101"/>
        <end position="119"/>
    </location>
</feature>
<dbReference type="AlphaFoldDB" id="A0A1H4CBR8"/>
<dbReference type="GO" id="GO:0005886">
    <property type="term" value="C:plasma membrane"/>
    <property type="evidence" value="ECO:0007669"/>
    <property type="project" value="UniProtKB-SubCell"/>
</dbReference>
<keyword evidence="7 8" id="KW-0472">Membrane</keyword>
<comment type="subcellular location">
    <subcellularLocation>
        <location evidence="1">Cell membrane</location>
        <topology evidence="1">Multi-pass membrane protein</topology>
    </subcellularLocation>
</comment>
<evidence type="ECO:0000256" key="5">
    <source>
        <dbReference type="ARBA" id="ARBA00022801"/>
    </source>
</evidence>
<dbReference type="InterPro" id="IPR013426">
    <property type="entry name" value="EpsH-like"/>
</dbReference>
<feature type="transmembrane region" description="Helical" evidence="8">
    <location>
        <begin position="126"/>
        <end position="148"/>
    </location>
</feature>
<keyword evidence="5" id="KW-0378">Hydrolase</keyword>
<evidence type="ECO:0000256" key="6">
    <source>
        <dbReference type="ARBA" id="ARBA00022989"/>
    </source>
</evidence>
<evidence type="ECO:0000313" key="10">
    <source>
        <dbReference type="EMBL" id="SEA57739.1"/>
    </source>
</evidence>
<feature type="transmembrane region" description="Helical" evidence="8">
    <location>
        <begin position="172"/>
        <end position="202"/>
    </location>
</feature>
<evidence type="ECO:0000256" key="4">
    <source>
        <dbReference type="ARBA" id="ARBA00022692"/>
    </source>
</evidence>
<feature type="transmembrane region" description="Helical" evidence="8">
    <location>
        <begin position="16"/>
        <end position="35"/>
    </location>
</feature>